<keyword evidence="2" id="KW-1185">Reference proteome</keyword>
<sequence length="85" mass="9090">MIRPGVGRQDGADVEVELLGIVVELARFEELTDGVTDEVVTVPAEVSVVLEPVKEDKDVEALVPLLELDVLELAVLVVEVGLATQ</sequence>
<evidence type="ECO:0000313" key="1">
    <source>
        <dbReference type="EMBL" id="KAL0264613.1"/>
    </source>
</evidence>
<comment type="caution">
    <text evidence="1">The sequence shown here is derived from an EMBL/GenBank/DDBJ whole genome shotgun (WGS) entry which is preliminary data.</text>
</comment>
<proteinExistence type="predicted"/>
<gene>
    <name evidence="1" type="ORF">SLS55_000563</name>
</gene>
<protein>
    <submittedName>
        <fullName evidence="1">Uncharacterized protein</fullName>
    </submittedName>
</protein>
<dbReference type="Proteomes" id="UP001430584">
    <property type="component" value="Unassembled WGS sequence"/>
</dbReference>
<organism evidence="1 2">
    <name type="scientific">Diplodia seriata</name>
    <dbReference type="NCBI Taxonomy" id="420778"/>
    <lineage>
        <taxon>Eukaryota</taxon>
        <taxon>Fungi</taxon>
        <taxon>Dikarya</taxon>
        <taxon>Ascomycota</taxon>
        <taxon>Pezizomycotina</taxon>
        <taxon>Dothideomycetes</taxon>
        <taxon>Dothideomycetes incertae sedis</taxon>
        <taxon>Botryosphaeriales</taxon>
        <taxon>Botryosphaeriaceae</taxon>
        <taxon>Diplodia</taxon>
    </lineage>
</organism>
<dbReference type="EMBL" id="JAJVCZ030000001">
    <property type="protein sequence ID" value="KAL0264613.1"/>
    <property type="molecule type" value="Genomic_DNA"/>
</dbReference>
<reference evidence="1 2" key="1">
    <citation type="submission" date="2024-02" db="EMBL/GenBank/DDBJ databases">
        <title>De novo assembly and annotation of 12 fungi associated with fruit tree decline syndrome in Ontario, Canada.</title>
        <authorList>
            <person name="Sulman M."/>
            <person name="Ellouze W."/>
            <person name="Ilyukhin E."/>
        </authorList>
    </citation>
    <scope>NUCLEOTIDE SEQUENCE [LARGE SCALE GENOMIC DNA]</scope>
    <source>
        <strain evidence="1 2">FDS-637</strain>
    </source>
</reference>
<name>A0ABR3CXL1_9PEZI</name>
<evidence type="ECO:0000313" key="2">
    <source>
        <dbReference type="Proteomes" id="UP001430584"/>
    </source>
</evidence>
<accession>A0ABR3CXL1</accession>
<dbReference type="RefSeq" id="XP_066637353.1">
    <property type="nucleotide sequence ID" value="XM_066772074.1"/>
</dbReference>
<dbReference type="GeneID" id="92004648"/>